<protein>
    <submittedName>
        <fullName evidence="1">Uncharacterized protein</fullName>
    </submittedName>
</protein>
<accession>A0A445MSN4</accession>
<evidence type="ECO:0000313" key="1">
    <source>
        <dbReference type="EMBL" id="SPD72455.1"/>
    </source>
</evidence>
<gene>
    <name evidence="1" type="ORF">PITCH_A1380003</name>
</gene>
<dbReference type="AlphaFoldDB" id="A0A445MSN4"/>
<sequence>MHNILISQSYITKNGDLDDLDDIVFQDGPEDFEEGGFDECK</sequence>
<proteinExistence type="predicted"/>
<organism evidence="1">
    <name type="scientific">uncultured Desulfobacterium sp</name>
    <dbReference type="NCBI Taxonomy" id="201089"/>
    <lineage>
        <taxon>Bacteria</taxon>
        <taxon>Pseudomonadati</taxon>
        <taxon>Thermodesulfobacteriota</taxon>
        <taxon>Desulfobacteria</taxon>
        <taxon>Desulfobacterales</taxon>
        <taxon>Desulfobacteriaceae</taxon>
        <taxon>Desulfobacterium</taxon>
        <taxon>environmental samples</taxon>
    </lineage>
</organism>
<name>A0A445MSN4_9BACT</name>
<dbReference type="EMBL" id="OJIN01000044">
    <property type="protein sequence ID" value="SPD72455.1"/>
    <property type="molecule type" value="Genomic_DNA"/>
</dbReference>
<reference evidence="1" key="1">
    <citation type="submission" date="2018-01" db="EMBL/GenBank/DDBJ databases">
        <authorList>
            <person name="Regsiter A."/>
            <person name="William W."/>
        </authorList>
    </citation>
    <scope>NUCLEOTIDE SEQUENCE</scope>
    <source>
        <strain evidence="1">TRIP AH-1</strain>
    </source>
</reference>